<sequence>MKFSGCKPGDMADIEDVGCDGSESFDRFDKSYEVDYEVLAGHQYPYAASEERDDLSVQCTETGYEVRLGRFDSDDGGRMFDAEIREEKLPKIDYDPAFFDECNRLLAKLDSSSRHDMTPPRHLLEKAGLEEEVVADEDADEVVAGAETEEGDPEDLADEEGEDLDEADEDDTEEVDEPGYEEGEPVRRNELQSLLMRTFQNEFNERCRLAEIDGPLRPGQQRIEKDEGKGEDEESKAKKRRWLEKIDRITREEIQVEESATGLKTVTEEDEENANSGSIHSGGTDTTTVHTNQWDAVSISEKFELARCAINGKIFATRIIENTNNILEDLNAAADEAEGCGTTGGAQSGRGRSKEEPVEEPVEEQAGDDDTRPPRPPAAITKRSNRKLLSTIDEPAGEERPLSPRDNSPPSAQPRPTSSPRNNLPPMMSPSVIHKRLTINTLSSDDEPTRKDVPKMYSMPVSPSSFHGKDILPETGSDTGRVARQAKPPVETEPTDTFFAEIKRKALTSSVTKSLSESDKVLHLATAVNGVHDDAYPAPQDDISTLASEKETKSGFVSDDDALLRRKRWNQANARQQKQRILEKDMSLASLSVGHNPELFAQPEIVALPDDEKKDVARACLRKEKVVLPFDETCRSVIDESRDVHSARADASHSGHVDSRDVQSAAAAYANTCHSVVGTQSAQANMSHQYENPYTAEISFNTTNVGVGTGPSGEQTGESQTLKAEVEEEAFSTSQKVTVGSQVNERVLVGGVSTDDLSVAMSLGQSTLTSRLTLGDVEKEERVASIIESQLAAVEEITVDKESASSVANSVETPGVKSELVGAATDDLSDAMSLGQSTLTSRLTLGDVEKEERAASVIETQLAAVEEGSADKENASSVANSVVTPGLESVAGSVNRSANEEEEVASKAPSLSSLTTSVRYQTEKIAELEAEAQRRWKEAELAAAASRKALQEMVERRSRAKKDAPAIKQGKLMEVDGPESGADLSMCSTLSSYKNNSVKSSKYSAASLSQNSQSQPITDPAATSFPSTFTVFSNPHSSAQSNAESKKSTRGLEPEVIQEQEEAEIDTARIVVGPSDPNDTKREIVPATPPVQARSNILPTHIHQSYSDEEGVEDDSSTTQSVSTTASYQSDRPSRSMTRGLDNQNHRSLSATRTGEILQSGLLLPSLNSPSHSRLRDPSPRSLSSSPRHRVQHKGWQTASPVVKPNFLKPYSKRGELSAGNVPSGHRLYKDVMSKAHLREPVSLRPSLAVRTSSDLIAGRRKPSLAVRTASDPVSTGVKYSSLAARTTRLPPRLKSLTPRTDYESFTFDSVDKRSRRRQAANRSFDSLLLAPNQTVRERMSNNSDLYGRNHLGAARERLHYIPETLPRNIPVSPSLLSSSSAVPSHSLQHQRRSVRFAEDHFSNPAPILQPPPLYHTSKSMAVQQPIQLPPAPIQQPPPLYHTSESMTGQHPIQLPPMQYQSMGTHPLQPIHQSQPQLSMGHPQYYQPNHHQAGPCVYRY</sequence>
<evidence type="ECO:0000256" key="1">
    <source>
        <dbReference type="SAM" id="MobiDB-lite"/>
    </source>
</evidence>
<feature type="compositionally biased region" description="Acidic residues" evidence="1">
    <location>
        <begin position="1056"/>
        <end position="1065"/>
    </location>
</feature>
<feature type="compositionally biased region" description="Acidic residues" evidence="1">
    <location>
        <begin position="144"/>
        <end position="183"/>
    </location>
</feature>
<feature type="compositionally biased region" description="Acidic residues" evidence="1">
    <location>
        <begin position="357"/>
        <end position="368"/>
    </location>
</feature>
<protein>
    <submittedName>
        <fullName evidence="2">Uncharacterized protein</fullName>
    </submittedName>
</protein>
<evidence type="ECO:0000313" key="2">
    <source>
        <dbReference type="EMBL" id="EJK76360.1"/>
    </source>
</evidence>
<feature type="compositionally biased region" description="Basic and acidic residues" evidence="1">
    <location>
        <begin position="1044"/>
        <end position="1053"/>
    </location>
</feature>
<feature type="region of interest" description="Disordered" evidence="1">
    <location>
        <begin position="1162"/>
        <end position="1197"/>
    </location>
</feature>
<feature type="compositionally biased region" description="Polar residues" evidence="1">
    <location>
        <begin position="1135"/>
        <end position="1148"/>
    </location>
</feature>
<feature type="compositionally biased region" description="Polar residues" evidence="1">
    <location>
        <begin position="405"/>
        <end position="422"/>
    </location>
</feature>
<feature type="compositionally biased region" description="Acidic residues" evidence="1">
    <location>
        <begin position="1107"/>
        <end position="1116"/>
    </location>
</feature>
<feature type="region of interest" description="Disordered" evidence="1">
    <location>
        <begin position="338"/>
        <end position="497"/>
    </location>
</feature>
<feature type="compositionally biased region" description="Polar residues" evidence="1">
    <location>
        <begin position="1028"/>
        <end position="1043"/>
    </location>
</feature>
<feature type="region of interest" description="Disordered" evidence="1">
    <location>
        <begin position="1028"/>
        <end position="1148"/>
    </location>
</feature>
<dbReference type="EMBL" id="AGNL01002259">
    <property type="protein sequence ID" value="EJK76360.1"/>
    <property type="molecule type" value="Genomic_DNA"/>
</dbReference>
<feature type="region of interest" description="Disordered" evidence="1">
    <location>
        <begin position="144"/>
        <end position="187"/>
    </location>
</feature>
<feature type="compositionally biased region" description="Low complexity" evidence="1">
    <location>
        <begin position="1162"/>
        <end position="1172"/>
    </location>
</feature>
<proteinExistence type="predicted"/>
<feature type="compositionally biased region" description="Polar residues" evidence="1">
    <location>
        <begin position="274"/>
        <end position="287"/>
    </location>
</feature>
<feature type="compositionally biased region" description="Polar residues" evidence="1">
    <location>
        <begin position="1093"/>
        <end position="1105"/>
    </location>
</feature>
<accession>K0TG50</accession>
<reference evidence="2 3" key="1">
    <citation type="journal article" date="2012" name="Genome Biol.">
        <title>Genome and low-iron response of an oceanic diatom adapted to chronic iron limitation.</title>
        <authorList>
            <person name="Lommer M."/>
            <person name="Specht M."/>
            <person name="Roy A.S."/>
            <person name="Kraemer L."/>
            <person name="Andreson R."/>
            <person name="Gutowska M.A."/>
            <person name="Wolf J."/>
            <person name="Bergner S.V."/>
            <person name="Schilhabel M.B."/>
            <person name="Klostermeier U.C."/>
            <person name="Beiko R.G."/>
            <person name="Rosenstiel P."/>
            <person name="Hippler M."/>
            <person name="Laroche J."/>
        </authorList>
    </citation>
    <scope>NUCLEOTIDE SEQUENCE [LARGE SCALE GENOMIC DNA]</scope>
    <source>
        <strain evidence="2 3">CCMP1005</strain>
    </source>
</reference>
<feature type="compositionally biased region" description="Low complexity" evidence="1">
    <location>
        <begin position="1117"/>
        <end position="1130"/>
    </location>
</feature>
<dbReference type="Proteomes" id="UP000266841">
    <property type="component" value="Unassembled WGS sequence"/>
</dbReference>
<feature type="region of interest" description="Disordered" evidence="1">
    <location>
        <begin position="260"/>
        <end position="287"/>
    </location>
</feature>
<name>K0TG50_THAOC</name>
<organism evidence="2 3">
    <name type="scientific">Thalassiosira oceanica</name>
    <name type="common">Marine diatom</name>
    <dbReference type="NCBI Taxonomy" id="159749"/>
    <lineage>
        <taxon>Eukaryota</taxon>
        <taxon>Sar</taxon>
        <taxon>Stramenopiles</taxon>
        <taxon>Ochrophyta</taxon>
        <taxon>Bacillariophyta</taxon>
        <taxon>Coscinodiscophyceae</taxon>
        <taxon>Thalassiosirophycidae</taxon>
        <taxon>Thalassiosirales</taxon>
        <taxon>Thalassiosiraceae</taxon>
        <taxon>Thalassiosira</taxon>
    </lineage>
</organism>
<gene>
    <name evidence="2" type="ORF">THAOC_01881</name>
</gene>
<comment type="caution">
    <text evidence="2">The sequence shown here is derived from an EMBL/GenBank/DDBJ whole genome shotgun (WGS) entry which is preliminary data.</text>
</comment>
<feature type="region of interest" description="Disordered" evidence="1">
    <location>
        <begin position="210"/>
        <end position="237"/>
    </location>
</feature>
<keyword evidence="3" id="KW-1185">Reference proteome</keyword>
<evidence type="ECO:0000313" key="3">
    <source>
        <dbReference type="Proteomes" id="UP000266841"/>
    </source>
</evidence>